<comment type="caution">
    <text evidence="2">The sequence shown here is derived from an EMBL/GenBank/DDBJ whole genome shotgun (WGS) entry which is preliminary data.</text>
</comment>
<keyword evidence="3" id="KW-1185">Reference proteome</keyword>
<feature type="region of interest" description="Disordered" evidence="1">
    <location>
        <begin position="1"/>
        <end position="67"/>
    </location>
</feature>
<evidence type="ECO:0000256" key="1">
    <source>
        <dbReference type="SAM" id="MobiDB-lite"/>
    </source>
</evidence>
<organism evidence="2 3">
    <name type="scientific">Streptomyces thinghirensis</name>
    <dbReference type="NCBI Taxonomy" id="551547"/>
    <lineage>
        <taxon>Bacteria</taxon>
        <taxon>Bacillati</taxon>
        <taxon>Actinomycetota</taxon>
        <taxon>Actinomycetes</taxon>
        <taxon>Kitasatosporales</taxon>
        <taxon>Streptomycetaceae</taxon>
        <taxon>Streptomyces</taxon>
    </lineage>
</organism>
<proteinExistence type="predicted"/>
<feature type="compositionally biased region" description="Basic and acidic residues" evidence="1">
    <location>
        <begin position="125"/>
        <end position="134"/>
    </location>
</feature>
<dbReference type="EMBL" id="BAABJR010000033">
    <property type="protein sequence ID" value="GAA5217563.1"/>
    <property type="molecule type" value="Genomic_DNA"/>
</dbReference>
<accession>A0ABP9TG81</accession>
<name>A0ABP9TG81_9ACTN</name>
<evidence type="ECO:0000313" key="2">
    <source>
        <dbReference type="EMBL" id="GAA5217563.1"/>
    </source>
</evidence>
<dbReference type="Proteomes" id="UP001499878">
    <property type="component" value="Unassembled WGS sequence"/>
</dbReference>
<feature type="region of interest" description="Disordered" evidence="1">
    <location>
        <begin position="110"/>
        <end position="134"/>
    </location>
</feature>
<protein>
    <submittedName>
        <fullName evidence="2">Uncharacterized protein</fullName>
    </submittedName>
</protein>
<reference evidence="3" key="1">
    <citation type="journal article" date="2019" name="Int. J. Syst. Evol. Microbiol.">
        <title>The Global Catalogue of Microorganisms (GCM) 10K type strain sequencing project: providing services to taxonomists for standard genome sequencing and annotation.</title>
        <authorList>
            <consortium name="The Broad Institute Genomics Platform"/>
            <consortium name="The Broad Institute Genome Sequencing Center for Infectious Disease"/>
            <person name="Wu L."/>
            <person name="Ma J."/>
        </authorList>
    </citation>
    <scope>NUCLEOTIDE SEQUENCE [LARGE SCALE GENOMIC DNA]</scope>
    <source>
        <strain evidence="3">JCM 18306</strain>
    </source>
</reference>
<gene>
    <name evidence="2" type="ORF">GCM10023323_75060</name>
</gene>
<sequence>MPSAPVRRVITPHGHAPRRFPPSGRPSGRRGGHKDGRRPCRAALAEPVGHPGPEAAPSPTIRSTAMPTDPVGRFLAALDPDHRDAVSAKPREEQERLAEDWERELRADTDLDTLDELSPSAAEAEAARRVLGDR</sequence>
<evidence type="ECO:0000313" key="3">
    <source>
        <dbReference type="Proteomes" id="UP001499878"/>
    </source>
</evidence>